<dbReference type="Proteomes" id="UP000256253">
    <property type="component" value="Unassembled WGS sequence"/>
</dbReference>
<sequence length="489" mass="51227">MTAHHNDTNTDTNTDTNNDTDTDTDLDTFRTELQRLRSLDVPTHGGSTFAYVYDSGRPDVDGLGLEALAMFGESNGLDPTAFPSLLAMERDLVAMAGEFTGAPAGFVGTVTSGGTESILLAVQTARDARPDVSNPSMVIPSTAHAAFHKAAHYFGVRAVVVPVGADHRADVDAMAAAIDGSTVLLVGSAPSYAHGVIDPIEALGRLALDRGVRLHVDACIGGWVLPFLDTAAPWNLGVAGVTSLSVDLHKYAYTPKGVSVLLHRDPSLRLPQFFACADWPGYTMLNSTTQSTRSGGPLAAAWAVTRAHGRSGYAELARRAHRAAVTFADAVPEPLEVVAAPESTLVAVASRDPQVDVLVVVDEMQARGHYVQAQLAYGDTPATMHLSMSAASLDVIDAVIAALRESVEAARELGPVTVDPGLAEAARSLDPATLSDADFDGLIALAGLAADGGQPALPTRMAEVNALLSVATPALRERLLVAFLDRLTR</sequence>
<dbReference type="Gene3D" id="3.40.640.10">
    <property type="entry name" value="Type I PLP-dependent aspartate aminotransferase-like (Major domain)"/>
    <property type="match status" value="1"/>
</dbReference>
<evidence type="ECO:0000313" key="8">
    <source>
        <dbReference type="EMBL" id="REF29445.1"/>
    </source>
</evidence>
<dbReference type="PANTHER" id="PTHR42735">
    <property type="match status" value="1"/>
</dbReference>
<dbReference type="InterPro" id="IPR015422">
    <property type="entry name" value="PyrdxlP-dep_Trfase_small"/>
</dbReference>
<dbReference type="EMBL" id="QTUA01000001">
    <property type="protein sequence ID" value="REF29445.1"/>
    <property type="molecule type" value="Genomic_DNA"/>
</dbReference>
<dbReference type="GO" id="GO:0030170">
    <property type="term" value="F:pyridoxal phosphate binding"/>
    <property type="evidence" value="ECO:0007669"/>
    <property type="project" value="InterPro"/>
</dbReference>
<proteinExistence type="inferred from homology"/>
<accession>A0A3D9US28</accession>
<dbReference type="InterPro" id="IPR002129">
    <property type="entry name" value="PyrdxlP-dep_de-COase"/>
</dbReference>
<dbReference type="SUPFAM" id="SSF53383">
    <property type="entry name" value="PLP-dependent transferases"/>
    <property type="match status" value="1"/>
</dbReference>
<organism evidence="8 9">
    <name type="scientific">Calidifontibacter indicus</name>
    <dbReference type="NCBI Taxonomy" id="419650"/>
    <lineage>
        <taxon>Bacteria</taxon>
        <taxon>Bacillati</taxon>
        <taxon>Actinomycetota</taxon>
        <taxon>Actinomycetes</taxon>
        <taxon>Micrococcales</taxon>
        <taxon>Dermacoccaceae</taxon>
        <taxon>Calidifontibacter</taxon>
    </lineage>
</organism>
<dbReference type="AlphaFoldDB" id="A0A3D9US28"/>
<reference evidence="8 9" key="1">
    <citation type="submission" date="2018-08" db="EMBL/GenBank/DDBJ databases">
        <title>Sequencing the genomes of 1000 actinobacteria strains.</title>
        <authorList>
            <person name="Klenk H.-P."/>
        </authorList>
    </citation>
    <scope>NUCLEOTIDE SEQUENCE [LARGE SCALE GENOMIC DNA]</scope>
    <source>
        <strain evidence="8 9">DSM 22967</strain>
    </source>
</reference>
<keyword evidence="2 5" id="KW-0663">Pyridoxal phosphate</keyword>
<feature type="modified residue" description="N6-(pyridoxal phosphate)lysine" evidence="5">
    <location>
        <position position="250"/>
    </location>
</feature>
<comment type="similarity">
    <text evidence="4">Belongs to the group II decarboxylase family. Sphingosine-1-phosphate lyase subfamily.</text>
</comment>
<name>A0A3D9US28_9MICO</name>
<keyword evidence="3 6" id="KW-0456">Lyase</keyword>
<evidence type="ECO:0000256" key="5">
    <source>
        <dbReference type="PIRSR" id="PIRSR602129-50"/>
    </source>
</evidence>
<evidence type="ECO:0000256" key="1">
    <source>
        <dbReference type="ARBA" id="ARBA00001933"/>
    </source>
</evidence>
<dbReference type="InterPro" id="IPR015424">
    <property type="entry name" value="PyrdxlP-dep_Trfase"/>
</dbReference>
<protein>
    <submittedName>
        <fullName evidence="8">Glutamate/tyrosine decarboxylase-like PLP-dependent enzyme</fullName>
    </submittedName>
</protein>
<comment type="caution">
    <text evidence="8">The sequence shown here is derived from an EMBL/GenBank/DDBJ whole genome shotgun (WGS) entry which is preliminary data.</text>
</comment>
<evidence type="ECO:0000256" key="2">
    <source>
        <dbReference type="ARBA" id="ARBA00022898"/>
    </source>
</evidence>
<dbReference type="Pfam" id="PF00282">
    <property type="entry name" value="Pyridoxal_deC"/>
    <property type="match status" value="1"/>
</dbReference>
<evidence type="ECO:0000256" key="7">
    <source>
        <dbReference type="SAM" id="MobiDB-lite"/>
    </source>
</evidence>
<keyword evidence="9" id="KW-1185">Reference proteome</keyword>
<dbReference type="Gene3D" id="3.90.1150.10">
    <property type="entry name" value="Aspartate Aminotransferase, domain 1"/>
    <property type="match status" value="1"/>
</dbReference>
<dbReference type="OrthoDB" id="3401800at2"/>
<dbReference type="InterPro" id="IPR015421">
    <property type="entry name" value="PyrdxlP-dep_Trfase_major"/>
</dbReference>
<evidence type="ECO:0000256" key="4">
    <source>
        <dbReference type="ARBA" id="ARBA00038302"/>
    </source>
</evidence>
<evidence type="ECO:0000256" key="6">
    <source>
        <dbReference type="RuleBase" id="RU000382"/>
    </source>
</evidence>
<dbReference type="RefSeq" id="WP_115921561.1">
    <property type="nucleotide sequence ID" value="NZ_QTUA01000001.1"/>
</dbReference>
<evidence type="ECO:0000256" key="3">
    <source>
        <dbReference type="ARBA" id="ARBA00023239"/>
    </source>
</evidence>
<gene>
    <name evidence="8" type="ORF">DFJ65_0392</name>
</gene>
<dbReference type="GO" id="GO:0019752">
    <property type="term" value="P:carboxylic acid metabolic process"/>
    <property type="evidence" value="ECO:0007669"/>
    <property type="project" value="InterPro"/>
</dbReference>
<dbReference type="PANTHER" id="PTHR42735:SF6">
    <property type="entry name" value="SPHINGOSINE-1-PHOSPHATE LYASE 1"/>
    <property type="match status" value="1"/>
</dbReference>
<dbReference type="InterPro" id="IPR050477">
    <property type="entry name" value="GrpII_AminoAcid_Decarb"/>
</dbReference>
<dbReference type="GO" id="GO:0004058">
    <property type="term" value="F:aromatic-L-amino-acid decarboxylase activity"/>
    <property type="evidence" value="ECO:0007669"/>
    <property type="project" value="UniProtKB-ARBA"/>
</dbReference>
<evidence type="ECO:0000313" key="9">
    <source>
        <dbReference type="Proteomes" id="UP000256253"/>
    </source>
</evidence>
<comment type="cofactor">
    <cofactor evidence="1 5 6">
        <name>pyridoxal 5'-phosphate</name>
        <dbReference type="ChEBI" id="CHEBI:597326"/>
    </cofactor>
</comment>
<feature type="region of interest" description="Disordered" evidence="7">
    <location>
        <begin position="1"/>
        <end position="25"/>
    </location>
</feature>